<evidence type="ECO:0000313" key="2">
    <source>
        <dbReference type="Proteomes" id="UP001241377"/>
    </source>
</evidence>
<organism evidence="1 2">
    <name type="scientific">Naganishia cerealis</name>
    <dbReference type="NCBI Taxonomy" id="610337"/>
    <lineage>
        <taxon>Eukaryota</taxon>
        <taxon>Fungi</taxon>
        <taxon>Dikarya</taxon>
        <taxon>Basidiomycota</taxon>
        <taxon>Agaricomycotina</taxon>
        <taxon>Tremellomycetes</taxon>
        <taxon>Filobasidiales</taxon>
        <taxon>Filobasidiaceae</taxon>
        <taxon>Naganishia</taxon>
    </lineage>
</organism>
<accession>A0ACC2W313</accession>
<comment type="caution">
    <text evidence="1">The sequence shown here is derived from an EMBL/GenBank/DDBJ whole genome shotgun (WGS) entry which is preliminary data.</text>
</comment>
<gene>
    <name evidence="1" type="ORF">QFC19_003453</name>
</gene>
<evidence type="ECO:0000313" key="1">
    <source>
        <dbReference type="EMBL" id="KAJ9105679.1"/>
    </source>
</evidence>
<dbReference type="EMBL" id="JASBWR010000033">
    <property type="protein sequence ID" value="KAJ9105679.1"/>
    <property type="molecule type" value="Genomic_DNA"/>
</dbReference>
<sequence length="768" mass="86309">MAEASTVETEFAARVQEFYHDQSDPIQLVVAFKALCAVKALLAAANLEEHGAKSSYFQEEFENWDLETKLWHLVEVLYLYRLAENEEVIAENQYSSISVLQENVLRQNPKLKELLIILGWLQTNSKGVDVPGSLSNTSKWSNTRQALANKDLNVLTTHGHTGETDTKLQNIDPDAPIRQACPVMAEDDLRDSQVFRTIYQLILSGQLQEAIELASSTGNHTLALILLGGTQDFIDPVLDKDFCETTMTDLIVPNKPSGAKHKLLWKQAVYKLSHQLGINKYERLIYDYLSGGDISGGLEVVGDSWENLLIIYLNKICLHVLLNALNSNESTTSIPAPPAESIDQVLNLISKGSNGAAQQSKHPLRIVMGSVMISEIGALISGVLKSLNNNFTTQKVWEEDYLVRVMAHLGLFAHAVGSQVSANDLTQLLTLYVQRLSARGFTDLVPLYLSFIPDDSDAREYYSKFLSSITDPSERTKQLQLVRKLGIDSNGDEERMANVLRRTVERVMADTEAEYRPSGEVTVQDEDTDVTETDTKICQSVDWYFENNMYPDAVSASLTVIRRFLACGRLAALRHFVRGKDLKQLVKNYDVDLYTRSLAGLDDGAQVGDADKDEIIQYHLFVQGLELIQDWRKFLKDNQTNSLSAVFWKSKHLESLIEKVSSGIVGLIRDWFQELIATDGTKKEMYQQLRVLYVPYLVMELLDIYQQARMSNWLYVKKAFELVSLVADEDNNDLLTCFVNCGRLDELMVRSGNLAAVACERGIANIFS</sequence>
<proteinExistence type="predicted"/>
<reference evidence="1" key="1">
    <citation type="submission" date="2023-04" db="EMBL/GenBank/DDBJ databases">
        <title>Draft Genome sequencing of Naganishia species isolated from polar environments using Oxford Nanopore Technology.</title>
        <authorList>
            <person name="Leo P."/>
            <person name="Venkateswaran K."/>
        </authorList>
    </citation>
    <scope>NUCLEOTIDE SEQUENCE</scope>
    <source>
        <strain evidence="1">MNA-CCFEE 5261</strain>
    </source>
</reference>
<dbReference type="Proteomes" id="UP001241377">
    <property type="component" value="Unassembled WGS sequence"/>
</dbReference>
<protein>
    <submittedName>
        <fullName evidence="1">Uncharacterized protein</fullName>
    </submittedName>
</protein>
<name>A0ACC2W313_9TREE</name>
<keyword evidence="2" id="KW-1185">Reference proteome</keyword>